<dbReference type="InterPro" id="IPR046278">
    <property type="entry name" value="DUF6311"/>
</dbReference>
<feature type="transmembrane region" description="Helical" evidence="1">
    <location>
        <begin position="275"/>
        <end position="294"/>
    </location>
</feature>
<gene>
    <name evidence="3" type="ORF">HNQ75_004563</name>
</gene>
<feature type="transmembrane region" description="Helical" evidence="1">
    <location>
        <begin position="379"/>
        <end position="399"/>
    </location>
</feature>
<keyword evidence="1" id="KW-1133">Transmembrane helix</keyword>
<feature type="transmembrane region" description="Helical" evidence="1">
    <location>
        <begin position="139"/>
        <end position="156"/>
    </location>
</feature>
<keyword evidence="1" id="KW-0472">Membrane</keyword>
<protein>
    <recommendedName>
        <fullName evidence="2">DUF6311 domain-containing protein</fullName>
    </recommendedName>
</protein>
<name>A0A7W9Z1Z5_9HYPH</name>
<feature type="transmembrane region" description="Helical" evidence="1">
    <location>
        <begin position="306"/>
        <end position="332"/>
    </location>
</feature>
<reference evidence="3 4" key="1">
    <citation type="submission" date="2020-08" db="EMBL/GenBank/DDBJ databases">
        <title>Genomic Encyclopedia of Type Strains, Phase IV (KMG-IV): sequencing the most valuable type-strain genomes for metagenomic binning, comparative biology and taxonomic classification.</title>
        <authorList>
            <person name="Goeker M."/>
        </authorList>
    </citation>
    <scope>NUCLEOTIDE SEQUENCE [LARGE SCALE GENOMIC DNA]</scope>
    <source>
        <strain evidence="3 4">DSM 102134</strain>
    </source>
</reference>
<feature type="transmembrane region" description="Helical" evidence="1">
    <location>
        <begin position="116"/>
        <end position="133"/>
    </location>
</feature>
<feature type="domain" description="DUF6311" evidence="2">
    <location>
        <begin position="2"/>
        <end position="395"/>
    </location>
</feature>
<accession>A0A7W9Z1Z5</accession>
<keyword evidence="4" id="KW-1185">Reference proteome</keyword>
<feature type="transmembrane region" description="Helical" evidence="1">
    <location>
        <begin position="209"/>
        <end position="230"/>
    </location>
</feature>
<dbReference type="EMBL" id="JACHEJ010000042">
    <property type="protein sequence ID" value="MBB6182574.1"/>
    <property type="molecule type" value="Genomic_DNA"/>
</dbReference>
<evidence type="ECO:0000313" key="3">
    <source>
        <dbReference type="EMBL" id="MBB6182574.1"/>
    </source>
</evidence>
<feature type="transmembrane region" description="Helical" evidence="1">
    <location>
        <begin position="352"/>
        <end position="372"/>
    </location>
</feature>
<feature type="transmembrane region" description="Helical" evidence="1">
    <location>
        <begin position="168"/>
        <end position="197"/>
    </location>
</feature>
<keyword evidence="1" id="KW-0812">Transmembrane</keyword>
<feature type="transmembrane region" description="Helical" evidence="1">
    <location>
        <begin position="237"/>
        <end position="255"/>
    </location>
</feature>
<evidence type="ECO:0000313" key="4">
    <source>
        <dbReference type="Proteomes" id="UP000535501"/>
    </source>
</evidence>
<comment type="caution">
    <text evidence="3">The sequence shown here is derived from an EMBL/GenBank/DDBJ whole genome shotgun (WGS) entry which is preliminary data.</text>
</comment>
<evidence type="ECO:0000256" key="1">
    <source>
        <dbReference type="SAM" id="Phobius"/>
    </source>
</evidence>
<dbReference type="RefSeq" id="WP_139346153.1">
    <property type="nucleotide sequence ID" value="NZ_JACHEJ010000042.1"/>
</dbReference>
<dbReference type="Proteomes" id="UP000535501">
    <property type="component" value="Unassembled WGS sequence"/>
</dbReference>
<sequence>MMGATSFIAFFGLDRALGTDPVYQWPAGDQAQHIAGAFAYLDGEWSFPLFGTDRINVPEGVNIIFTDSAPFAGLVAKLFQSLTGIRFNYLGSWFAVLWVGQAAGGAFLARQWGFRDPLIIASAAVFALAWPAFLNRHFHLALGSHFLLLFALGLYMKTVYPPKRTSTAVGWALLLGVAIWTHAYLFFMSFALFAAAYADLLLQRRESKATIAVTVGFVSVWCSALALAGGYQSAGDINALGYGSFPLDLLAYIWPHGSALLEAPVIFSMQSAFEGFNYLGLGGIICVVTGLFLVRKHHLGAFSDHPLFVLCVIGMLAFAITNNVTLAGRQLLHFDLPVDGFPFSTFRASGRFGWIFGYVIGFGFFALVIQLLCQRSRRLAVAAAVMIAALQAYDAHLLLRGMQNGWTSEPKVALEAAVLQSSFVRFWPPIDCLPEGPSKTAAIEALAIVARAGKPTDGAHIARGVAVDCSSSPQLAPQGVLTVSPAVSPGGEPSCNSDGLLRFCRTSR</sequence>
<organism evidence="3 4">
    <name type="scientific">Pseudorhizobium flavum</name>
    <dbReference type="NCBI Taxonomy" id="1335061"/>
    <lineage>
        <taxon>Bacteria</taxon>
        <taxon>Pseudomonadati</taxon>
        <taxon>Pseudomonadota</taxon>
        <taxon>Alphaproteobacteria</taxon>
        <taxon>Hyphomicrobiales</taxon>
        <taxon>Rhizobiaceae</taxon>
        <taxon>Rhizobium/Agrobacterium group</taxon>
        <taxon>Pseudorhizobium</taxon>
    </lineage>
</organism>
<feature type="transmembrane region" description="Helical" evidence="1">
    <location>
        <begin position="90"/>
        <end position="109"/>
    </location>
</feature>
<evidence type="ECO:0000259" key="2">
    <source>
        <dbReference type="Pfam" id="PF19830"/>
    </source>
</evidence>
<dbReference type="AlphaFoldDB" id="A0A7W9Z1Z5"/>
<dbReference type="Pfam" id="PF19830">
    <property type="entry name" value="DUF6311"/>
    <property type="match status" value="1"/>
</dbReference>
<proteinExistence type="predicted"/>